<feature type="non-terminal residue" evidence="6">
    <location>
        <position position="1"/>
    </location>
</feature>
<dbReference type="OrthoDB" id="10027016at2759"/>
<dbReference type="SUPFAM" id="SSF56112">
    <property type="entry name" value="Protein kinase-like (PK-like)"/>
    <property type="match status" value="1"/>
</dbReference>
<evidence type="ECO:0000256" key="1">
    <source>
        <dbReference type="ARBA" id="ARBA00022741"/>
    </source>
</evidence>
<keyword evidence="1 3" id="KW-0547">Nucleotide-binding</keyword>
<dbReference type="Pfam" id="PF00069">
    <property type="entry name" value="Pkinase"/>
    <property type="match status" value="1"/>
</dbReference>
<gene>
    <name evidence="6" type="ORF">CUNI_LOCUS17902</name>
</gene>
<evidence type="ECO:0000256" key="3">
    <source>
        <dbReference type="PROSITE-ProRule" id="PRU10141"/>
    </source>
</evidence>
<dbReference type="GO" id="GO:0005524">
    <property type="term" value="F:ATP binding"/>
    <property type="evidence" value="ECO:0007669"/>
    <property type="project" value="UniProtKB-UniRule"/>
</dbReference>
<keyword evidence="7" id="KW-1185">Reference proteome</keyword>
<evidence type="ECO:0000256" key="2">
    <source>
        <dbReference type="ARBA" id="ARBA00022840"/>
    </source>
</evidence>
<evidence type="ECO:0000256" key="4">
    <source>
        <dbReference type="RuleBase" id="RU000304"/>
    </source>
</evidence>
<dbReference type="PROSITE" id="PS00108">
    <property type="entry name" value="PROTEIN_KINASE_ST"/>
    <property type="match status" value="1"/>
</dbReference>
<dbReference type="PROSITE" id="PS50011">
    <property type="entry name" value="PROTEIN_KINASE_DOM"/>
    <property type="match status" value="1"/>
</dbReference>
<dbReference type="Gene3D" id="3.30.200.20">
    <property type="entry name" value="Phosphorylase Kinase, domain 1"/>
    <property type="match status" value="1"/>
</dbReference>
<keyword evidence="4" id="KW-0808">Transferase</keyword>
<dbReference type="InterPro" id="IPR017441">
    <property type="entry name" value="Protein_kinase_ATP_BS"/>
</dbReference>
<dbReference type="Gene3D" id="1.10.510.10">
    <property type="entry name" value="Transferase(Phosphotransferase) domain 1"/>
    <property type="match status" value="1"/>
</dbReference>
<keyword evidence="2 3" id="KW-0067">ATP-binding</keyword>
<evidence type="ECO:0000313" key="6">
    <source>
        <dbReference type="EMBL" id="CAG5132344.1"/>
    </source>
</evidence>
<evidence type="ECO:0000313" key="7">
    <source>
        <dbReference type="Proteomes" id="UP000678393"/>
    </source>
</evidence>
<dbReference type="InterPro" id="IPR051585">
    <property type="entry name" value="STE20_Ser/Thr_Kinases"/>
</dbReference>
<dbReference type="GO" id="GO:0004674">
    <property type="term" value="F:protein serine/threonine kinase activity"/>
    <property type="evidence" value="ECO:0007669"/>
    <property type="project" value="UniProtKB-KW"/>
</dbReference>
<accession>A0A8S3ZSE6</accession>
<proteinExistence type="inferred from homology"/>
<comment type="similarity">
    <text evidence="4">Belongs to the protein kinase superfamily.</text>
</comment>
<dbReference type="PANTHER" id="PTHR46538:SF3">
    <property type="entry name" value="PROTEIN KINASE DOMAIN-CONTAINING PROTEIN"/>
    <property type="match status" value="1"/>
</dbReference>
<evidence type="ECO:0000259" key="5">
    <source>
        <dbReference type="PROSITE" id="PS50011"/>
    </source>
</evidence>
<keyword evidence="4" id="KW-0723">Serine/threonine-protein kinase</keyword>
<protein>
    <recommendedName>
        <fullName evidence="5">Protein kinase domain-containing protein</fullName>
    </recommendedName>
</protein>
<keyword evidence="4" id="KW-0418">Kinase</keyword>
<reference evidence="6" key="1">
    <citation type="submission" date="2021-04" db="EMBL/GenBank/DDBJ databases">
        <authorList>
            <consortium name="Molecular Ecology Group"/>
        </authorList>
    </citation>
    <scope>NUCLEOTIDE SEQUENCE</scope>
</reference>
<feature type="domain" description="Protein kinase" evidence="5">
    <location>
        <begin position="40"/>
        <end position="201"/>
    </location>
</feature>
<dbReference type="InterPro" id="IPR008271">
    <property type="entry name" value="Ser/Thr_kinase_AS"/>
</dbReference>
<comment type="caution">
    <text evidence="6">The sequence shown here is derived from an EMBL/GenBank/DDBJ whole genome shotgun (WGS) entry which is preliminary data.</text>
</comment>
<organism evidence="6 7">
    <name type="scientific">Candidula unifasciata</name>
    <dbReference type="NCBI Taxonomy" id="100452"/>
    <lineage>
        <taxon>Eukaryota</taxon>
        <taxon>Metazoa</taxon>
        <taxon>Spiralia</taxon>
        <taxon>Lophotrochozoa</taxon>
        <taxon>Mollusca</taxon>
        <taxon>Gastropoda</taxon>
        <taxon>Heterobranchia</taxon>
        <taxon>Euthyneura</taxon>
        <taxon>Panpulmonata</taxon>
        <taxon>Eupulmonata</taxon>
        <taxon>Stylommatophora</taxon>
        <taxon>Helicina</taxon>
        <taxon>Helicoidea</taxon>
        <taxon>Geomitridae</taxon>
        <taxon>Candidula</taxon>
    </lineage>
</organism>
<dbReference type="AlphaFoldDB" id="A0A8S3ZSE6"/>
<sequence length="201" mass="22938">MSFLSNFKKLFKFGSDEAQVKQKGQWNKHIRKDIDPQQFWEIIGEIGEGAFGAVYKARNKETNEYAALKQVEIKSEEDLEDFAVEINILAECPHQNIVGLHEAFFFDSKLWMFIEFCGGGALDSIMVDLERPLTEPMIRYVAHEMCVGLAFLHEHKVIHRDIKAGNVLVTLDGDVKLADFGVSAKNTKTHQRRDTFIGTPY</sequence>
<dbReference type="PANTHER" id="PTHR46538">
    <property type="entry name" value="PROTEIN KINASE DOMAIN-CONTAINING PROTEIN"/>
    <property type="match status" value="1"/>
</dbReference>
<dbReference type="Proteomes" id="UP000678393">
    <property type="component" value="Unassembled WGS sequence"/>
</dbReference>
<dbReference type="InterPro" id="IPR000719">
    <property type="entry name" value="Prot_kinase_dom"/>
</dbReference>
<dbReference type="PROSITE" id="PS00107">
    <property type="entry name" value="PROTEIN_KINASE_ATP"/>
    <property type="match status" value="1"/>
</dbReference>
<dbReference type="InterPro" id="IPR011009">
    <property type="entry name" value="Kinase-like_dom_sf"/>
</dbReference>
<dbReference type="SMART" id="SM00220">
    <property type="entry name" value="S_TKc"/>
    <property type="match status" value="1"/>
</dbReference>
<dbReference type="EMBL" id="CAJHNH020005290">
    <property type="protein sequence ID" value="CAG5132344.1"/>
    <property type="molecule type" value="Genomic_DNA"/>
</dbReference>
<name>A0A8S3ZSE6_9EUPU</name>
<feature type="binding site" evidence="3">
    <location>
        <position position="69"/>
    </location>
    <ligand>
        <name>ATP</name>
        <dbReference type="ChEBI" id="CHEBI:30616"/>
    </ligand>
</feature>